<reference evidence="2" key="1">
    <citation type="submission" date="2022-04" db="EMBL/GenBank/DDBJ databases">
        <title>Carnegiea gigantea Genome sequencing and assembly v2.</title>
        <authorList>
            <person name="Copetti D."/>
            <person name="Sanderson M.J."/>
            <person name="Burquez A."/>
            <person name="Wojciechowski M.F."/>
        </authorList>
    </citation>
    <scope>NUCLEOTIDE SEQUENCE</scope>
    <source>
        <strain evidence="2">SGP5-SGP5p</strain>
        <tissue evidence="2">Aerial part</tissue>
    </source>
</reference>
<dbReference type="Proteomes" id="UP001153076">
    <property type="component" value="Unassembled WGS sequence"/>
</dbReference>
<dbReference type="EMBL" id="JAKOGI010000255">
    <property type="protein sequence ID" value="KAJ8438376.1"/>
    <property type="molecule type" value="Genomic_DNA"/>
</dbReference>
<keyword evidence="3" id="KW-1185">Reference proteome</keyword>
<feature type="compositionally biased region" description="Basic and acidic residues" evidence="1">
    <location>
        <begin position="11"/>
        <end position="28"/>
    </location>
</feature>
<dbReference type="AlphaFoldDB" id="A0A9Q1QEA2"/>
<accession>A0A9Q1QEA2</accession>
<dbReference type="OrthoDB" id="1750307at2759"/>
<gene>
    <name evidence="2" type="ORF">Cgig2_006294</name>
</gene>
<feature type="region of interest" description="Disordered" evidence="1">
    <location>
        <begin position="11"/>
        <end position="41"/>
    </location>
</feature>
<organism evidence="2 3">
    <name type="scientific">Carnegiea gigantea</name>
    <dbReference type="NCBI Taxonomy" id="171969"/>
    <lineage>
        <taxon>Eukaryota</taxon>
        <taxon>Viridiplantae</taxon>
        <taxon>Streptophyta</taxon>
        <taxon>Embryophyta</taxon>
        <taxon>Tracheophyta</taxon>
        <taxon>Spermatophyta</taxon>
        <taxon>Magnoliopsida</taxon>
        <taxon>eudicotyledons</taxon>
        <taxon>Gunneridae</taxon>
        <taxon>Pentapetalae</taxon>
        <taxon>Caryophyllales</taxon>
        <taxon>Cactineae</taxon>
        <taxon>Cactaceae</taxon>
        <taxon>Cactoideae</taxon>
        <taxon>Echinocereeae</taxon>
        <taxon>Carnegiea</taxon>
    </lineage>
</organism>
<sequence length="380" mass="42800">MYLFWRKLKEEERDSSSDQNIQRDKDAPSSKPKLKIVHSQRPPTLAIEDNSPQTKIPVVGVVISVAPISAIPSQSVAMPTKALDEFIIVCTPDEHGMSTVQQSKLNSRKAIFSSLDEGESDDVNFKEKLGHDFLGNDLCLNDSKSICTPNDDDEAVLTPLADTPRVPPPLRPSRASQDVSVFDIDAVIREVNKSRARMTAQVIMDKVFHTPFERLHCVKGDFDSLYNLINARGGDATPLKNKVEKLIHQACDLKDLQNSYSEGMITESRHIELDSKLNEASHWLDIESTHYNALKAKLEREELLKELLSFDDQKKDLSYQVVANEGLREEAEREVIGLRGQINTINAIEVIDPATKASLERTKSYIKESFEDLKTFQWTP</sequence>
<evidence type="ECO:0000256" key="1">
    <source>
        <dbReference type="SAM" id="MobiDB-lite"/>
    </source>
</evidence>
<evidence type="ECO:0000313" key="3">
    <source>
        <dbReference type="Proteomes" id="UP001153076"/>
    </source>
</evidence>
<evidence type="ECO:0000313" key="2">
    <source>
        <dbReference type="EMBL" id="KAJ8438376.1"/>
    </source>
</evidence>
<comment type="caution">
    <text evidence="2">The sequence shown here is derived from an EMBL/GenBank/DDBJ whole genome shotgun (WGS) entry which is preliminary data.</text>
</comment>
<proteinExistence type="predicted"/>
<name>A0A9Q1QEA2_9CARY</name>
<protein>
    <submittedName>
        <fullName evidence="2">Uncharacterized protein</fullName>
    </submittedName>
</protein>